<organism evidence="2 3">
    <name type="scientific">Levilactobacillus paucivorans</name>
    <dbReference type="NCBI Taxonomy" id="616990"/>
    <lineage>
        <taxon>Bacteria</taxon>
        <taxon>Bacillati</taxon>
        <taxon>Bacillota</taxon>
        <taxon>Bacilli</taxon>
        <taxon>Lactobacillales</taxon>
        <taxon>Lactobacillaceae</taxon>
        <taxon>Levilactobacillus</taxon>
    </lineage>
</organism>
<sequence length="93" mass="10628">MINGYILMAQNDPFHPSVLVLFGVLVWGIVGLIGIIAYGIHCYRVGWRGLTRLQRILFSIYGVVFIIGLLIWLGFLGIVPYQWFDWIIFGRNG</sequence>
<evidence type="ECO:0000256" key="1">
    <source>
        <dbReference type="SAM" id="Phobius"/>
    </source>
</evidence>
<keyword evidence="1" id="KW-1133">Transmembrane helix</keyword>
<keyword evidence="1" id="KW-0472">Membrane</keyword>
<dbReference type="EMBL" id="JQCA01000098">
    <property type="protein sequence ID" value="KRO03419.1"/>
    <property type="molecule type" value="Genomic_DNA"/>
</dbReference>
<evidence type="ECO:0000313" key="2">
    <source>
        <dbReference type="EMBL" id="KRO03419.1"/>
    </source>
</evidence>
<dbReference type="AlphaFoldDB" id="A0A0R2LU14"/>
<evidence type="ECO:0000313" key="3">
    <source>
        <dbReference type="Proteomes" id="UP000051906"/>
    </source>
</evidence>
<dbReference type="PATRIC" id="fig|616990.3.peg.348"/>
<dbReference type="STRING" id="616990.IV54_GL000325"/>
<feature type="transmembrane region" description="Helical" evidence="1">
    <location>
        <begin position="20"/>
        <end position="40"/>
    </location>
</feature>
<keyword evidence="1" id="KW-0812">Transmembrane</keyword>
<accession>A0A0R2LU14</accession>
<proteinExistence type="predicted"/>
<comment type="caution">
    <text evidence="2">The sequence shown here is derived from an EMBL/GenBank/DDBJ whole genome shotgun (WGS) entry which is preliminary data.</text>
</comment>
<keyword evidence="3" id="KW-1185">Reference proteome</keyword>
<dbReference type="Proteomes" id="UP000051906">
    <property type="component" value="Unassembled WGS sequence"/>
</dbReference>
<reference evidence="2 3" key="1">
    <citation type="journal article" date="2015" name="Genome Announc.">
        <title>Expanding the biotechnology potential of lactobacilli through comparative genomics of 213 strains and associated genera.</title>
        <authorList>
            <person name="Sun Z."/>
            <person name="Harris H.M."/>
            <person name="McCann A."/>
            <person name="Guo C."/>
            <person name="Argimon S."/>
            <person name="Zhang W."/>
            <person name="Yang X."/>
            <person name="Jeffery I.B."/>
            <person name="Cooney J.C."/>
            <person name="Kagawa T.F."/>
            <person name="Liu W."/>
            <person name="Song Y."/>
            <person name="Salvetti E."/>
            <person name="Wrobel A."/>
            <person name="Rasinkangas P."/>
            <person name="Parkhill J."/>
            <person name="Rea M.C."/>
            <person name="O'Sullivan O."/>
            <person name="Ritari J."/>
            <person name="Douillard F.P."/>
            <person name="Paul Ross R."/>
            <person name="Yang R."/>
            <person name="Briner A.E."/>
            <person name="Felis G.E."/>
            <person name="de Vos W.M."/>
            <person name="Barrangou R."/>
            <person name="Klaenhammer T.R."/>
            <person name="Caufield P.W."/>
            <person name="Cui Y."/>
            <person name="Zhang H."/>
            <person name="O'Toole P.W."/>
        </authorList>
    </citation>
    <scope>NUCLEOTIDE SEQUENCE [LARGE SCALE GENOMIC DNA]</scope>
    <source>
        <strain evidence="2 3">DSM 22467</strain>
    </source>
</reference>
<gene>
    <name evidence="2" type="ORF">IV54_GL000325</name>
</gene>
<protein>
    <submittedName>
        <fullName evidence="2">Uncharacterized protein</fullName>
    </submittedName>
</protein>
<name>A0A0R2LU14_9LACO</name>
<feature type="transmembrane region" description="Helical" evidence="1">
    <location>
        <begin position="60"/>
        <end position="84"/>
    </location>
</feature>